<dbReference type="STRING" id="109232.RMONA_00100"/>
<reference evidence="9" key="2">
    <citation type="submission" date="2015-01" db="EMBL/GenBank/DDBJ databases">
        <authorList>
            <person name="Felsheim R."/>
        </authorList>
    </citation>
    <scope>NUCLEOTIDE SEQUENCE [LARGE SCALE GENOMIC DNA]</scope>
    <source>
        <strain evidence="9">IrR/Munich</strain>
    </source>
</reference>
<dbReference type="GO" id="GO:0022857">
    <property type="term" value="F:transmembrane transporter activity"/>
    <property type="evidence" value="ECO:0007669"/>
    <property type="project" value="UniProtKB-ARBA"/>
</dbReference>
<evidence type="ECO:0000256" key="5">
    <source>
        <dbReference type="ARBA" id="ARBA00024725"/>
    </source>
</evidence>
<dbReference type="CDD" id="cd03255">
    <property type="entry name" value="ABC_MJ0796_LolCDE_FtsE"/>
    <property type="match status" value="1"/>
</dbReference>
<accession>A0A0B7J247</accession>
<gene>
    <name evidence="8" type="primary">lolD</name>
    <name evidence="8" type="ORF">RMONA_00100</name>
</gene>
<feature type="domain" description="ABC transporter" evidence="7">
    <location>
        <begin position="6"/>
        <end position="220"/>
    </location>
</feature>
<keyword evidence="8" id="KW-0378">Hydrolase</keyword>
<dbReference type="PROSITE" id="PS00211">
    <property type="entry name" value="ABC_TRANSPORTER_1"/>
    <property type="match status" value="1"/>
</dbReference>
<dbReference type="Proteomes" id="UP000018149">
    <property type="component" value="Chromosome I"/>
</dbReference>
<keyword evidence="4 8" id="KW-0067">ATP-binding</keyword>
<reference evidence="8 9" key="1">
    <citation type="submission" date="2015-01" db="EMBL/GenBank/DDBJ databases">
        <title>Draft genome sequence of Rickettsia monacensis strain IrR/Munich.</title>
        <authorList>
            <person name="Felsheim R.F."/>
            <person name="Johnson S.L."/>
            <person name="Kurtti T.J."/>
            <person name="Munderloh U.G."/>
        </authorList>
    </citation>
    <scope>NUCLEOTIDE SEQUENCE [LARGE SCALE GENOMIC DNA]</scope>
    <source>
        <strain evidence="8 9">IrR/Munich</strain>
    </source>
</reference>
<evidence type="ECO:0000256" key="1">
    <source>
        <dbReference type="ARBA" id="ARBA00022448"/>
    </source>
</evidence>
<evidence type="ECO:0000313" key="9">
    <source>
        <dbReference type="Proteomes" id="UP000018149"/>
    </source>
</evidence>
<evidence type="ECO:0000256" key="4">
    <source>
        <dbReference type="ARBA" id="ARBA00022840"/>
    </source>
</evidence>
<dbReference type="SUPFAM" id="SSF52540">
    <property type="entry name" value="P-loop containing nucleoside triphosphate hydrolases"/>
    <property type="match status" value="1"/>
</dbReference>
<comment type="function">
    <text evidence="5">Part of an ABC transporter complex. Transmembrane domains (TMD) form a pore in the inner membrane and the ATP-binding domain (NBD) is responsible for energy generation.</text>
</comment>
<keyword evidence="3" id="KW-0547">Nucleotide-binding</keyword>
<dbReference type="GO" id="GO:0016887">
    <property type="term" value="F:ATP hydrolysis activity"/>
    <property type="evidence" value="ECO:0007669"/>
    <property type="project" value="InterPro"/>
</dbReference>
<dbReference type="AlphaFoldDB" id="A0A0B7J247"/>
<dbReference type="InterPro" id="IPR017871">
    <property type="entry name" value="ABC_transporter-like_CS"/>
</dbReference>
<keyword evidence="9" id="KW-1185">Reference proteome</keyword>
<evidence type="ECO:0000256" key="6">
    <source>
        <dbReference type="ARBA" id="ARBA00038388"/>
    </source>
</evidence>
<dbReference type="InterPro" id="IPR017911">
    <property type="entry name" value="MacB-like_ATP-bd"/>
</dbReference>
<dbReference type="EMBL" id="LN794217">
    <property type="protein sequence ID" value="CEO16448.1"/>
    <property type="molecule type" value="Genomic_DNA"/>
</dbReference>
<keyword evidence="1" id="KW-0813">Transport</keyword>
<dbReference type="PANTHER" id="PTHR42798:SF2">
    <property type="entry name" value="ABC TRANSPORTER ATP-BINDING PROTEIN MG467-RELATED"/>
    <property type="match status" value="1"/>
</dbReference>
<keyword evidence="2" id="KW-0472">Membrane</keyword>
<dbReference type="PROSITE" id="PS50893">
    <property type="entry name" value="ABC_TRANSPORTER_2"/>
    <property type="match status" value="1"/>
</dbReference>
<dbReference type="KEGG" id="rmc:RMONA_00100"/>
<evidence type="ECO:0000259" key="7">
    <source>
        <dbReference type="PROSITE" id="PS50893"/>
    </source>
</evidence>
<organism evidence="8 9">
    <name type="scientific">Rickettsia monacensis</name>
    <dbReference type="NCBI Taxonomy" id="109232"/>
    <lineage>
        <taxon>Bacteria</taxon>
        <taxon>Pseudomonadati</taxon>
        <taxon>Pseudomonadota</taxon>
        <taxon>Alphaproteobacteria</taxon>
        <taxon>Rickettsiales</taxon>
        <taxon>Rickettsiaceae</taxon>
        <taxon>Rickettsieae</taxon>
        <taxon>Rickettsia</taxon>
        <taxon>spotted fever group</taxon>
    </lineage>
</organism>
<dbReference type="GO" id="GO:0005524">
    <property type="term" value="F:ATP binding"/>
    <property type="evidence" value="ECO:0007669"/>
    <property type="project" value="UniProtKB-KW"/>
</dbReference>
<dbReference type="Pfam" id="PF00005">
    <property type="entry name" value="ABC_tran"/>
    <property type="match status" value="1"/>
</dbReference>
<protein>
    <submittedName>
        <fullName evidence="8">Lipoprotein-releasing system ATP-binding protein LolD</fullName>
        <ecNumber evidence="8">3.6.3.-</ecNumber>
    </submittedName>
</protein>
<evidence type="ECO:0000256" key="3">
    <source>
        <dbReference type="ARBA" id="ARBA00022741"/>
    </source>
</evidence>
<dbReference type="SMART" id="SM00382">
    <property type="entry name" value="AAA"/>
    <property type="match status" value="1"/>
</dbReference>
<evidence type="ECO:0000256" key="2">
    <source>
        <dbReference type="ARBA" id="ARBA00022519"/>
    </source>
</evidence>
<dbReference type="Gene3D" id="3.40.50.300">
    <property type="entry name" value="P-loop containing nucleotide triphosphate hydrolases"/>
    <property type="match status" value="1"/>
</dbReference>
<name>A0A0B7J247_9RICK</name>
<proteinExistence type="inferred from homology"/>
<dbReference type="RefSeq" id="WP_023507083.1">
    <property type="nucleotide sequence ID" value="NZ_LN794217.1"/>
</dbReference>
<dbReference type="InterPro" id="IPR027417">
    <property type="entry name" value="P-loop_NTPase"/>
</dbReference>
<sequence>MNNTVLILKNISKHYSQSKTIVRVLDDLNLTVNEGELIAIIGSSGSGKSTLLHIAGLLDKPTNGQVIIPNSKYQKYHLIRLHYLGFIYQQHHLLKDFTALENVIMPRLISGLDQKEAIEDATKILDDLRLGGKLYNMPGELSGGEQQRVAIARSLINKPKIILADEPTGNLDPKTTNEVFNLFLKVAREQNTAVIMVTHNHELAHKMDKLYKLKHGLLNIA</sequence>
<evidence type="ECO:0000313" key="8">
    <source>
        <dbReference type="EMBL" id="CEO16448.1"/>
    </source>
</evidence>
<dbReference type="PANTHER" id="PTHR42798">
    <property type="entry name" value="LIPOPROTEIN-RELEASING SYSTEM ATP-BINDING PROTEIN LOLD"/>
    <property type="match status" value="1"/>
</dbReference>
<dbReference type="FunFam" id="3.40.50.300:FF:000032">
    <property type="entry name" value="Export ABC transporter ATP-binding protein"/>
    <property type="match status" value="1"/>
</dbReference>
<keyword evidence="2" id="KW-0997">Cell inner membrane</keyword>
<keyword evidence="2" id="KW-1003">Cell membrane</keyword>
<keyword evidence="8" id="KW-0449">Lipoprotein</keyword>
<dbReference type="InterPro" id="IPR003439">
    <property type="entry name" value="ABC_transporter-like_ATP-bd"/>
</dbReference>
<dbReference type="GO" id="GO:0098796">
    <property type="term" value="C:membrane protein complex"/>
    <property type="evidence" value="ECO:0007669"/>
    <property type="project" value="UniProtKB-ARBA"/>
</dbReference>
<dbReference type="EC" id="3.6.3.-" evidence="8"/>
<comment type="similarity">
    <text evidence="6">Belongs to the ABC transporter superfamily. Macrolide exporter (TC 3.A.1.122) family.</text>
</comment>
<dbReference type="InterPro" id="IPR003593">
    <property type="entry name" value="AAA+_ATPase"/>
</dbReference>
<dbReference type="HOGENOM" id="CLU_000604_1_22_5"/>